<evidence type="ECO:0000313" key="16">
    <source>
        <dbReference type="Proteomes" id="UP001153737"/>
    </source>
</evidence>
<evidence type="ECO:0000256" key="14">
    <source>
        <dbReference type="ARBA" id="ARBA00033401"/>
    </source>
</evidence>
<comment type="subcellular location">
    <subcellularLocation>
        <location evidence="2">Mitochondrion inner membrane</location>
        <topology evidence="2">Peripheral membrane protein</topology>
        <orientation evidence="2">Matrix side</orientation>
    </subcellularLocation>
</comment>
<dbReference type="PANTHER" id="PTHR12485:SF1">
    <property type="entry name" value="NADH DEHYDROGENASE [UBIQUINONE] 1 ALPHA SUBCOMPLEX SUBUNIT 7"/>
    <property type="match status" value="1"/>
</dbReference>
<dbReference type="InterPro" id="IPR009947">
    <property type="entry name" value="NDUA7"/>
</dbReference>
<gene>
    <name evidence="15" type="ORF">PHAECO_LOCUS1965</name>
</gene>
<comment type="subunit">
    <text evidence="4">Complex I is composed of 45 different subunits.</text>
</comment>
<accession>A0A9P0DA48</accession>
<evidence type="ECO:0000256" key="2">
    <source>
        <dbReference type="ARBA" id="ARBA00004443"/>
    </source>
</evidence>
<dbReference type="GO" id="GO:0006120">
    <property type="term" value="P:mitochondrial electron transport, NADH to ubiquinone"/>
    <property type="evidence" value="ECO:0007669"/>
    <property type="project" value="TreeGrafter"/>
</dbReference>
<keyword evidence="10" id="KW-0007">Acetylation</keyword>
<evidence type="ECO:0000256" key="10">
    <source>
        <dbReference type="ARBA" id="ARBA00022990"/>
    </source>
</evidence>
<dbReference type="PANTHER" id="PTHR12485">
    <property type="entry name" value="NADH-UBIQUINONE OXIDOREDUCTASE SUBUNIT B"/>
    <property type="match status" value="1"/>
</dbReference>
<keyword evidence="7" id="KW-0679">Respiratory chain</keyword>
<dbReference type="GO" id="GO:0005743">
    <property type="term" value="C:mitochondrial inner membrane"/>
    <property type="evidence" value="ECO:0007669"/>
    <property type="project" value="UniProtKB-SubCell"/>
</dbReference>
<evidence type="ECO:0000313" key="15">
    <source>
        <dbReference type="EMBL" id="CAH1117961.1"/>
    </source>
</evidence>
<evidence type="ECO:0000256" key="6">
    <source>
        <dbReference type="ARBA" id="ARBA00022448"/>
    </source>
</evidence>
<sequence>MPPKVQFHHDVNPFIQTIRNFLLGRKHTLALRFQDTLATRSPPPPVLPEGPAHRLNTNYYYNRDARREVSPPELIAPIPKQLEATDKAGALKRITPGNLYRWD</sequence>
<keyword evidence="6" id="KW-0813">Transport</keyword>
<keyword evidence="16" id="KW-1185">Reference proteome</keyword>
<reference evidence="15" key="2">
    <citation type="submission" date="2022-10" db="EMBL/GenBank/DDBJ databases">
        <authorList>
            <consortium name="ENA_rothamsted_submissions"/>
            <consortium name="culmorum"/>
            <person name="King R."/>
        </authorList>
    </citation>
    <scope>NUCLEOTIDE SEQUENCE</scope>
</reference>
<keyword evidence="11" id="KW-0496">Mitochondrion</keyword>
<organism evidence="15 16">
    <name type="scientific">Phaedon cochleariae</name>
    <name type="common">Mustard beetle</name>
    <dbReference type="NCBI Taxonomy" id="80249"/>
    <lineage>
        <taxon>Eukaryota</taxon>
        <taxon>Metazoa</taxon>
        <taxon>Ecdysozoa</taxon>
        <taxon>Arthropoda</taxon>
        <taxon>Hexapoda</taxon>
        <taxon>Insecta</taxon>
        <taxon>Pterygota</taxon>
        <taxon>Neoptera</taxon>
        <taxon>Endopterygota</taxon>
        <taxon>Coleoptera</taxon>
        <taxon>Polyphaga</taxon>
        <taxon>Cucujiformia</taxon>
        <taxon>Chrysomeloidea</taxon>
        <taxon>Chrysomelidae</taxon>
        <taxon>Chrysomelinae</taxon>
        <taxon>Chrysomelini</taxon>
        <taxon>Phaedon</taxon>
    </lineage>
</organism>
<evidence type="ECO:0000256" key="7">
    <source>
        <dbReference type="ARBA" id="ARBA00022660"/>
    </source>
</evidence>
<comment type="function">
    <text evidence="1">Accessory subunit of the mitochondrial membrane respiratory chain NADH dehydrogenase (Complex I), that is believed not to be involved in catalysis. Complex I functions in the transfer of electrons from NADH to the respiratory chain. The immediate electron acceptor for the enzyme is believed to be ubiquinone.</text>
</comment>
<dbReference type="Proteomes" id="UP001153737">
    <property type="component" value="Chromosome 10"/>
</dbReference>
<proteinExistence type="inferred from homology"/>
<keyword evidence="8" id="KW-0999">Mitochondrion inner membrane</keyword>
<dbReference type="EMBL" id="OU896716">
    <property type="protein sequence ID" value="CAH1117961.1"/>
    <property type="molecule type" value="Genomic_DNA"/>
</dbReference>
<reference evidence="15" key="1">
    <citation type="submission" date="2022-01" db="EMBL/GenBank/DDBJ databases">
        <authorList>
            <person name="King R."/>
        </authorList>
    </citation>
    <scope>NUCLEOTIDE SEQUENCE</scope>
</reference>
<dbReference type="Pfam" id="PF07347">
    <property type="entry name" value="CI-B14_5a"/>
    <property type="match status" value="1"/>
</dbReference>
<evidence type="ECO:0000256" key="8">
    <source>
        <dbReference type="ARBA" id="ARBA00022792"/>
    </source>
</evidence>
<evidence type="ECO:0000256" key="11">
    <source>
        <dbReference type="ARBA" id="ARBA00023128"/>
    </source>
</evidence>
<keyword evidence="9" id="KW-0249">Electron transport</keyword>
<evidence type="ECO:0000256" key="9">
    <source>
        <dbReference type="ARBA" id="ARBA00022982"/>
    </source>
</evidence>
<evidence type="ECO:0000256" key="13">
    <source>
        <dbReference type="ARBA" id="ARBA00030360"/>
    </source>
</evidence>
<keyword evidence="12" id="KW-0472">Membrane</keyword>
<dbReference type="AlphaFoldDB" id="A0A9P0DA48"/>
<evidence type="ECO:0000256" key="1">
    <source>
        <dbReference type="ARBA" id="ARBA00003195"/>
    </source>
</evidence>
<evidence type="ECO:0000256" key="4">
    <source>
        <dbReference type="ARBA" id="ARBA00011533"/>
    </source>
</evidence>
<dbReference type="OrthoDB" id="10063829at2759"/>
<evidence type="ECO:0000256" key="5">
    <source>
        <dbReference type="ARBA" id="ARBA00016383"/>
    </source>
</evidence>
<comment type="similarity">
    <text evidence="3">Belongs to the complex I NDUFA7 subunit family.</text>
</comment>
<evidence type="ECO:0000256" key="12">
    <source>
        <dbReference type="ARBA" id="ARBA00023136"/>
    </source>
</evidence>
<name>A0A9P0DA48_PHACE</name>
<protein>
    <recommendedName>
        <fullName evidence="5">NADH dehydrogenase [ubiquinone] 1 alpha subcomplex subunit 7</fullName>
    </recommendedName>
    <alternativeName>
        <fullName evidence="14">Complex I-B14.5a</fullName>
    </alternativeName>
    <alternativeName>
        <fullName evidence="13">NADH-ubiquinone oxidoreductase subunit B14.5a</fullName>
    </alternativeName>
</protein>
<evidence type="ECO:0000256" key="3">
    <source>
        <dbReference type="ARBA" id="ARBA00005482"/>
    </source>
</evidence>